<dbReference type="GO" id="GO:0005524">
    <property type="term" value="F:ATP binding"/>
    <property type="evidence" value="ECO:0007669"/>
    <property type="project" value="UniProtKB-UniRule"/>
</dbReference>
<keyword evidence="4 9" id="KW-0067">ATP-binding</keyword>
<feature type="region of interest" description="Disordered" evidence="11">
    <location>
        <begin position="34"/>
        <end position="77"/>
    </location>
</feature>
<dbReference type="FunFam" id="3.40.50.300:FF:001539">
    <property type="entry name" value="ATP-dependent RNA helicase DDX51"/>
    <property type="match status" value="1"/>
</dbReference>
<dbReference type="InterPro" id="IPR001650">
    <property type="entry name" value="Helicase_C-like"/>
</dbReference>
<name>A0A671P2H0_9TELE</name>
<comment type="similarity">
    <text evidence="6">Belongs to the DEAD box helicase family. DDX51/DBP6 subfamily.</text>
</comment>
<dbReference type="Proteomes" id="UP000472260">
    <property type="component" value="Unassembled WGS sequence"/>
</dbReference>
<dbReference type="SUPFAM" id="SSF52540">
    <property type="entry name" value="P-loop containing nucleoside triphosphate hydrolases"/>
    <property type="match status" value="1"/>
</dbReference>
<comment type="catalytic activity">
    <reaction evidence="7 10">
        <text>ATP + H2O = ADP + phosphate + H(+)</text>
        <dbReference type="Rhea" id="RHEA:13065"/>
        <dbReference type="ChEBI" id="CHEBI:15377"/>
        <dbReference type="ChEBI" id="CHEBI:15378"/>
        <dbReference type="ChEBI" id="CHEBI:30616"/>
        <dbReference type="ChEBI" id="CHEBI:43474"/>
        <dbReference type="ChEBI" id="CHEBI:456216"/>
        <dbReference type="EC" id="3.6.4.13"/>
    </reaction>
</comment>
<dbReference type="GO" id="GO:0003723">
    <property type="term" value="F:RNA binding"/>
    <property type="evidence" value="ECO:0007669"/>
    <property type="project" value="UniProtKB-UniRule"/>
</dbReference>
<dbReference type="PANTHER" id="PTHR24031">
    <property type="entry name" value="RNA HELICASE"/>
    <property type="match status" value="1"/>
</dbReference>
<evidence type="ECO:0000256" key="3">
    <source>
        <dbReference type="ARBA" id="ARBA00022806"/>
    </source>
</evidence>
<evidence type="ECO:0000259" key="13">
    <source>
        <dbReference type="PROSITE" id="PS51194"/>
    </source>
</evidence>
<dbReference type="InterPro" id="IPR000629">
    <property type="entry name" value="RNA-helicase_DEAD-box_CS"/>
</dbReference>
<dbReference type="AlphaFoldDB" id="A0A671P2H0"/>
<feature type="compositionally biased region" description="Basic and acidic residues" evidence="11">
    <location>
        <begin position="34"/>
        <end position="46"/>
    </location>
</feature>
<dbReference type="Gene3D" id="3.40.50.300">
    <property type="entry name" value="P-loop containing nucleotide triphosphate hydrolases"/>
    <property type="match status" value="2"/>
</dbReference>
<dbReference type="PROSITE" id="PS00039">
    <property type="entry name" value="DEAD_ATP_HELICASE"/>
    <property type="match status" value="1"/>
</dbReference>
<organism evidence="14 15">
    <name type="scientific">Sinocyclocheilus anshuiensis</name>
    <dbReference type="NCBI Taxonomy" id="1608454"/>
    <lineage>
        <taxon>Eukaryota</taxon>
        <taxon>Metazoa</taxon>
        <taxon>Chordata</taxon>
        <taxon>Craniata</taxon>
        <taxon>Vertebrata</taxon>
        <taxon>Euteleostomi</taxon>
        <taxon>Actinopterygii</taxon>
        <taxon>Neopterygii</taxon>
        <taxon>Teleostei</taxon>
        <taxon>Ostariophysi</taxon>
        <taxon>Cypriniformes</taxon>
        <taxon>Cyprinidae</taxon>
        <taxon>Cyprininae</taxon>
        <taxon>Sinocyclocheilus</taxon>
    </lineage>
</organism>
<evidence type="ECO:0000256" key="10">
    <source>
        <dbReference type="RuleBase" id="RU365068"/>
    </source>
</evidence>
<evidence type="ECO:0000259" key="12">
    <source>
        <dbReference type="PROSITE" id="PS51192"/>
    </source>
</evidence>
<sequence>DVLHVVIRYLGEEEDSESSREFRSRALLAKLQEQVKARERQSVSDRADEDEDHQGDKEQKKRKREEPEMEGVQRKTEKVLPQWLAQPDVIQRDIKNNLIPISEVPGICPILLKKLQTNGIQNFFPVQAEVIPAILESVSSGLLLGPGGYRPRDICVSAPTGSGKTLAFVIPVVQALSMRVVRDVRALAVLPTKELAQQVSKVFSTYTEGTSLKVVMITGQKSFGAEQTAGGVSHSLGDIVVATPGRLVDHINKNSNFSLQHLRFLIIDEADRMIDGMHQSWLTQVTKAVYRSPADTQTSVFRRILPGPITVASLSPPQIPLQKLLFSATLTHNPEKLQLLDLHQPRLFTSTHSRTETSTQSQDAFNFPQGLAEYYVPCTLSKKPLIILHFLLRLKFSPALCFTNSREAAHRLYLLVKLFGGVEVAEFSSKLNPSERQKTLKDFEQGKIPLLISTDAAARGIDINGVKCVINYDAPQYIRTYIHRVGRTARAGKAGSAFTFLLEVQEKSFLQMVRDAGSPGIQRHFVKPEALRSMETRYEQTLAELGKVVKVKAKLQSCLRPYWQVFQTWTKPVPQLRK</sequence>
<evidence type="ECO:0000256" key="5">
    <source>
        <dbReference type="ARBA" id="ARBA00022884"/>
    </source>
</evidence>
<comment type="function">
    <text evidence="8">ATP-binding RNA helicase involved in the biogenesis of 60S ribosomal subunits.</text>
</comment>
<evidence type="ECO:0000256" key="6">
    <source>
        <dbReference type="ARBA" id="ARBA00038200"/>
    </source>
</evidence>
<evidence type="ECO:0000256" key="2">
    <source>
        <dbReference type="ARBA" id="ARBA00022801"/>
    </source>
</evidence>
<keyword evidence="2 9" id="KW-0378">Hydrolase</keyword>
<evidence type="ECO:0000313" key="14">
    <source>
        <dbReference type="Ensembl" id="ENSSANP00000050110.1"/>
    </source>
</evidence>
<dbReference type="EC" id="3.6.4.13" evidence="10"/>
<keyword evidence="3 9" id="KW-0347">Helicase</keyword>
<dbReference type="InterPro" id="IPR027417">
    <property type="entry name" value="P-loop_NTPase"/>
</dbReference>
<evidence type="ECO:0000256" key="8">
    <source>
        <dbReference type="ARBA" id="ARBA00056648"/>
    </source>
</evidence>
<comment type="function">
    <text evidence="10">RNA helicase.</text>
</comment>
<dbReference type="SMART" id="SM00487">
    <property type="entry name" value="DEXDc"/>
    <property type="match status" value="1"/>
</dbReference>
<evidence type="ECO:0000256" key="9">
    <source>
        <dbReference type="RuleBase" id="RU000492"/>
    </source>
</evidence>
<dbReference type="Pfam" id="PF00271">
    <property type="entry name" value="Helicase_C"/>
    <property type="match status" value="1"/>
</dbReference>
<dbReference type="PROSITE" id="PS51194">
    <property type="entry name" value="HELICASE_CTER"/>
    <property type="match status" value="1"/>
</dbReference>
<comment type="domain">
    <text evidence="10">The Q motif is unique to and characteristic of the DEAD box family of RNA helicases and controls ATP binding and hydrolysis.</text>
</comment>
<reference evidence="14" key="2">
    <citation type="submission" date="2025-09" db="UniProtKB">
        <authorList>
            <consortium name="Ensembl"/>
        </authorList>
    </citation>
    <scope>IDENTIFICATION</scope>
</reference>
<proteinExistence type="inferred from homology"/>
<feature type="domain" description="Helicase C-terminal" evidence="13">
    <location>
        <begin position="386"/>
        <end position="532"/>
    </location>
</feature>
<accession>A0A671P2H0</accession>
<evidence type="ECO:0000256" key="1">
    <source>
        <dbReference type="ARBA" id="ARBA00022741"/>
    </source>
</evidence>
<evidence type="ECO:0000256" key="4">
    <source>
        <dbReference type="ARBA" id="ARBA00022840"/>
    </source>
</evidence>
<dbReference type="PROSITE" id="PS51192">
    <property type="entry name" value="HELICASE_ATP_BIND_1"/>
    <property type="match status" value="1"/>
</dbReference>
<dbReference type="GO" id="GO:0003724">
    <property type="term" value="F:RNA helicase activity"/>
    <property type="evidence" value="ECO:0007669"/>
    <property type="project" value="UniProtKB-EC"/>
</dbReference>
<dbReference type="InterPro" id="IPR014001">
    <property type="entry name" value="Helicase_ATP-bd"/>
</dbReference>
<dbReference type="GO" id="GO:0016787">
    <property type="term" value="F:hydrolase activity"/>
    <property type="evidence" value="ECO:0007669"/>
    <property type="project" value="UniProtKB-KW"/>
</dbReference>
<dbReference type="InterPro" id="IPR011545">
    <property type="entry name" value="DEAD/DEAH_box_helicase_dom"/>
</dbReference>
<dbReference type="SMART" id="SM00490">
    <property type="entry name" value="HELICc"/>
    <property type="match status" value="1"/>
</dbReference>
<dbReference type="CDD" id="cd17956">
    <property type="entry name" value="DEADc_DDX51"/>
    <property type="match status" value="1"/>
</dbReference>
<dbReference type="Pfam" id="PF00270">
    <property type="entry name" value="DEAD"/>
    <property type="match status" value="1"/>
</dbReference>
<dbReference type="Ensembl" id="ENSSANT00000053270.1">
    <property type="protein sequence ID" value="ENSSANP00000050110.1"/>
    <property type="gene ID" value="ENSSANG00000024984.1"/>
</dbReference>
<feature type="domain" description="Helicase ATP-binding" evidence="12">
    <location>
        <begin position="145"/>
        <end position="348"/>
    </location>
</feature>
<keyword evidence="5 10" id="KW-0694">RNA-binding</keyword>
<dbReference type="CDD" id="cd18787">
    <property type="entry name" value="SF2_C_DEAD"/>
    <property type="match status" value="1"/>
</dbReference>
<keyword evidence="1 9" id="KW-0547">Nucleotide-binding</keyword>
<keyword evidence="15" id="KW-1185">Reference proteome</keyword>
<evidence type="ECO:0000256" key="7">
    <source>
        <dbReference type="ARBA" id="ARBA00047984"/>
    </source>
</evidence>
<reference evidence="14" key="1">
    <citation type="submission" date="2025-08" db="UniProtKB">
        <authorList>
            <consortium name="Ensembl"/>
        </authorList>
    </citation>
    <scope>IDENTIFICATION</scope>
</reference>
<evidence type="ECO:0000313" key="15">
    <source>
        <dbReference type="Proteomes" id="UP000472260"/>
    </source>
</evidence>
<evidence type="ECO:0000256" key="11">
    <source>
        <dbReference type="SAM" id="MobiDB-lite"/>
    </source>
</evidence>
<protein>
    <recommendedName>
        <fullName evidence="10">ATP-dependent RNA helicase</fullName>
        <ecNumber evidence="10">3.6.4.13</ecNumber>
    </recommendedName>
</protein>
<gene>
    <name evidence="14" type="primary">ddx51</name>
</gene>